<gene>
    <name evidence="2" type="ORF">HHK36_028801</name>
</gene>
<dbReference type="Gene3D" id="3.40.50.1820">
    <property type="entry name" value="alpha/beta hydrolase"/>
    <property type="match status" value="1"/>
</dbReference>
<dbReference type="Proteomes" id="UP000655225">
    <property type="component" value="Unassembled WGS sequence"/>
</dbReference>
<evidence type="ECO:0000259" key="1">
    <source>
        <dbReference type="Pfam" id="PF07859"/>
    </source>
</evidence>
<dbReference type="InterPro" id="IPR050466">
    <property type="entry name" value="Carboxylest/Gibb_receptor"/>
</dbReference>
<dbReference type="OMA" id="HHEVEYD"/>
<dbReference type="AlphaFoldDB" id="A0A834YGG9"/>
<reference evidence="2 3" key="1">
    <citation type="submission" date="2020-04" db="EMBL/GenBank/DDBJ databases">
        <title>Plant Genome Project.</title>
        <authorList>
            <person name="Zhang R.-G."/>
        </authorList>
    </citation>
    <scope>NUCLEOTIDE SEQUENCE [LARGE SCALE GENOMIC DNA]</scope>
    <source>
        <strain evidence="2">YNK0</strain>
        <tissue evidence="2">Leaf</tissue>
    </source>
</reference>
<name>A0A834YGG9_TETSI</name>
<evidence type="ECO:0000313" key="2">
    <source>
        <dbReference type="EMBL" id="KAF8379367.1"/>
    </source>
</evidence>
<dbReference type="GO" id="GO:0016787">
    <property type="term" value="F:hydrolase activity"/>
    <property type="evidence" value="ECO:0007669"/>
    <property type="project" value="InterPro"/>
</dbReference>
<protein>
    <recommendedName>
        <fullName evidence="1">Alpha/beta hydrolase fold-3 domain-containing protein</fullName>
    </recommendedName>
</protein>
<dbReference type="InterPro" id="IPR029058">
    <property type="entry name" value="AB_hydrolase_fold"/>
</dbReference>
<dbReference type="PANTHER" id="PTHR23024">
    <property type="entry name" value="ARYLACETAMIDE DEACETYLASE"/>
    <property type="match status" value="1"/>
</dbReference>
<dbReference type="Pfam" id="PF07859">
    <property type="entry name" value="Abhydrolase_3"/>
    <property type="match status" value="1"/>
</dbReference>
<dbReference type="SUPFAM" id="SSF53474">
    <property type="entry name" value="alpha/beta-Hydrolases"/>
    <property type="match status" value="1"/>
</dbReference>
<organism evidence="2 3">
    <name type="scientific">Tetracentron sinense</name>
    <name type="common">Spur-leaf</name>
    <dbReference type="NCBI Taxonomy" id="13715"/>
    <lineage>
        <taxon>Eukaryota</taxon>
        <taxon>Viridiplantae</taxon>
        <taxon>Streptophyta</taxon>
        <taxon>Embryophyta</taxon>
        <taxon>Tracheophyta</taxon>
        <taxon>Spermatophyta</taxon>
        <taxon>Magnoliopsida</taxon>
        <taxon>Trochodendrales</taxon>
        <taxon>Trochodendraceae</taxon>
        <taxon>Tetracentron</taxon>
    </lineage>
</organism>
<dbReference type="PANTHER" id="PTHR23024:SF546">
    <property type="entry name" value="CARBOXYLESTERASE 120-RELATED"/>
    <property type="match status" value="1"/>
</dbReference>
<sequence>MLDHPPSKNSNKTPPTYFKIVDGTFIQLFKFPTTSATGNDTHSPVLSKDIPLNPTTNTWLRLFRPHHSFSGVKLPLIIYAHGGGFILCSAASTIIHDFCADISVKLPALIVSIGYRLALEHRLPVAYEDAVDAMHWITKSEDEWLRDLADFSRCFLMGSSAGGNIAYHAGLRAATASDDLEPLKIKGLILHQPYFGGSQRTRSELRLVNDRVLRLLPLSVNDMMWEQA</sequence>
<dbReference type="InterPro" id="IPR013094">
    <property type="entry name" value="AB_hydrolase_3"/>
</dbReference>
<dbReference type="OrthoDB" id="408631at2759"/>
<keyword evidence="3" id="KW-1185">Reference proteome</keyword>
<evidence type="ECO:0000313" key="3">
    <source>
        <dbReference type="Proteomes" id="UP000655225"/>
    </source>
</evidence>
<proteinExistence type="predicted"/>
<dbReference type="EMBL" id="JABCRI010000022">
    <property type="protein sequence ID" value="KAF8379367.1"/>
    <property type="molecule type" value="Genomic_DNA"/>
</dbReference>
<comment type="caution">
    <text evidence="2">The sequence shown here is derived from an EMBL/GenBank/DDBJ whole genome shotgun (WGS) entry which is preliminary data.</text>
</comment>
<feature type="domain" description="Alpha/beta hydrolase fold-3" evidence="1">
    <location>
        <begin position="77"/>
        <end position="227"/>
    </location>
</feature>
<accession>A0A834YGG9</accession>